<dbReference type="PANTHER" id="PTHR43735">
    <property type="entry name" value="APOPTOSIS-INDUCING FACTOR 1"/>
    <property type="match status" value="1"/>
</dbReference>
<dbReference type="InterPro" id="IPR023753">
    <property type="entry name" value="FAD/NAD-binding_dom"/>
</dbReference>
<reference evidence="2" key="1">
    <citation type="submission" date="2022-10" db="EMBL/GenBank/DDBJ databases">
        <title>Fusarium specimens isolated from Avocado Roots.</title>
        <authorList>
            <person name="Stajich J."/>
            <person name="Roper C."/>
            <person name="Heimlech-Rivalta G."/>
        </authorList>
    </citation>
    <scope>NUCLEOTIDE SEQUENCE</scope>
    <source>
        <strain evidence="2">CF00143</strain>
    </source>
</reference>
<evidence type="ECO:0000259" key="1">
    <source>
        <dbReference type="Pfam" id="PF07992"/>
    </source>
</evidence>
<dbReference type="Gene3D" id="3.50.50.100">
    <property type="match status" value="1"/>
</dbReference>
<dbReference type="OrthoDB" id="202203at2759"/>
<feature type="domain" description="FAD/NAD(P)-binding" evidence="1">
    <location>
        <begin position="45"/>
        <end position="341"/>
    </location>
</feature>
<dbReference type="Proteomes" id="UP001152130">
    <property type="component" value="Unassembled WGS sequence"/>
</dbReference>
<evidence type="ECO:0000313" key="3">
    <source>
        <dbReference type="Proteomes" id="UP001152130"/>
    </source>
</evidence>
<gene>
    <name evidence="2" type="ORF">NW766_003425</name>
</gene>
<dbReference type="Pfam" id="PF07992">
    <property type="entry name" value="Pyr_redox_2"/>
    <property type="match status" value="1"/>
</dbReference>
<sequence>MNFKDLDLYFEILKTVLSFITRLTVQKAQAIVHRHTYRLTSDPRNVIVVGGSFAGALLAQRLCHTVPSGYRVILIEKHSHFNHAFGFPRNAVFSGREHHAFISYDNLTKGAPDGIFQQVRDEVTDVTESHVNTAGGVLLPYEYLIIATGAAQPPPGRLIADTKEDGIKELKGYQQRIEKADRVAIIGGGAVGVELVTEIKEKYPDKQVTLIHSRSHLLPRFGPKLHERVLETLQKQDIEVLLGERPAYPIDAGQLVTETSLKLASGETRTWDLVIPCTGLRPRSELLVEYSLKSIASNGEILVGPTLQVENLPSSRKNIFALGDVAQSGGPKQARAGLMQAEIVISNLLQLIKGGTAKDKYVPHFFENTLNLTLGKEHAVMWMQKGDYEWIKETKGPDEDLNARQTRWQLNAKIEEDTGKKGSN</sequence>
<dbReference type="AlphaFoldDB" id="A0A9W8UDE5"/>
<dbReference type="InterPro" id="IPR036188">
    <property type="entry name" value="FAD/NAD-bd_sf"/>
</dbReference>
<dbReference type="PRINTS" id="PR00469">
    <property type="entry name" value="PNDRDTASEII"/>
</dbReference>
<name>A0A9W8UDE5_9HYPO</name>
<dbReference type="GO" id="GO:0004174">
    <property type="term" value="F:electron-transferring-flavoprotein dehydrogenase activity"/>
    <property type="evidence" value="ECO:0007669"/>
    <property type="project" value="TreeGrafter"/>
</dbReference>
<dbReference type="SUPFAM" id="SSF51905">
    <property type="entry name" value="FAD/NAD(P)-binding domain"/>
    <property type="match status" value="1"/>
</dbReference>
<dbReference type="GO" id="GO:0050660">
    <property type="term" value="F:flavin adenine dinucleotide binding"/>
    <property type="evidence" value="ECO:0007669"/>
    <property type="project" value="TreeGrafter"/>
</dbReference>
<comment type="caution">
    <text evidence="2">The sequence shown here is derived from an EMBL/GenBank/DDBJ whole genome shotgun (WGS) entry which is preliminary data.</text>
</comment>
<accession>A0A9W8UDE5</accession>
<dbReference type="GO" id="GO:0005737">
    <property type="term" value="C:cytoplasm"/>
    <property type="evidence" value="ECO:0007669"/>
    <property type="project" value="TreeGrafter"/>
</dbReference>
<dbReference type="PANTHER" id="PTHR43735:SF5">
    <property type="entry name" value="FAD_NAD(P)-BINDING DOMAIN-CONTAINING PROTEIN"/>
    <property type="match status" value="1"/>
</dbReference>
<keyword evidence="3" id="KW-1185">Reference proteome</keyword>
<dbReference type="EMBL" id="JAPDHF010000004">
    <property type="protein sequence ID" value="KAJ4019667.1"/>
    <property type="molecule type" value="Genomic_DNA"/>
</dbReference>
<organism evidence="2 3">
    <name type="scientific">Fusarium irregulare</name>
    <dbReference type="NCBI Taxonomy" id="2494466"/>
    <lineage>
        <taxon>Eukaryota</taxon>
        <taxon>Fungi</taxon>
        <taxon>Dikarya</taxon>
        <taxon>Ascomycota</taxon>
        <taxon>Pezizomycotina</taxon>
        <taxon>Sordariomycetes</taxon>
        <taxon>Hypocreomycetidae</taxon>
        <taxon>Hypocreales</taxon>
        <taxon>Nectriaceae</taxon>
        <taxon>Fusarium</taxon>
        <taxon>Fusarium incarnatum-equiseti species complex</taxon>
    </lineage>
</organism>
<evidence type="ECO:0000313" key="2">
    <source>
        <dbReference type="EMBL" id="KAJ4019667.1"/>
    </source>
</evidence>
<dbReference type="PRINTS" id="PR00368">
    <property type="entry name" value="FADPNR"/>
</dbReference>
<proteinExistence type="predicted"/>
<protein>
    <recommendedName>
        <fullName evidence="1">FAD/NAD(P)-binding domain-containing protein</fullName>
    </recommendedName>
</protein>